<dbReference type="InterPro" id="IPR008271">
    <property type="entry name" value="Ser/Thr_kinase_AS"/>
</dbReference>
<sequence length="379" mass="39154">MSRVWLARDEILARDVAVKEVLALPGLADLWGRTIAEGRAAARLAHPNVVRVYDVLFTGGRPWIVMEYVPSRSLEEVVRAGGPLAPDVAAGVGLAVLDGLAAAHRAGVLHRDVKPPNVLVTGDGRVLLGDFGIAVLHDEVDGPEVPLVASPAYVAPERVRDRVSSVETDLWSLGATVYWCVEGRTPYARGTTAEVLDALATAPPDPVERAGPLREVLEGLLRRDPAERLTADQARAMLSEVASAPAPAAPSTATLRLPGPASAASVPAAPADPVAGPTPVRAGTAHGVNGRDADRRRTVARILVAALGLLLVGGGVAGLVAATGDDGTAQFVDRAQVDATATAATCADGATPTGTVPPDYRASCSVRSPDPSRPDPERP</sequence>
<dbReference type="Gene3D" id="3.30.200.20">
    <property type="entry name" value="Phosphorylase Kinase, domain 1"/>
    <property type="match status" value="1"/>
</dbReference>
<evidence type="ECO:0000313" key="7">
    <source>
        <dbReference type="EMBL" id="GAA1544192.1"/>
    </source>
</evidence>
<keyword evidence="2" id="KW-0547">Nucleotide-binding</keyword>
<dbReference type="InterPro" id="IPR011009">
    <property type="entry name" value="Kinase-like_dom_sf"/>
</dbReference>
<feature type="region of interest" description="Disordered" evidence="4">
    <location>
        <begin position="348"/>
        <end position="379"/>
    </location>
</feature>
<evidence type="ECO:0000259" key="6">
    <source>
        <dbReference type="PROSITE" id="PS50011"/>
    </source>
</evidence>
<keyword evidence="5" id="KW-0472">Membrane</keyword>
<organism evidence="7 8">
    <name type="scientific">Dactylosporangium maewongense</name>
    <dbReference type="NCBI Taxonomy" id="634393"/>
    <lineage>
        <taxon>Bacteria</taxon>
        <taxon>Bacillati</taxon>
        <taxon>Actinomycetota</taxon>
        <taxon>Actinomycetes</taxon>
        <taxon>Micromonosporales</taxon>
        <taxon>Micromonosporaceae</taxon>
        <taxon>Dactylosporangium</taxon>
    </lineage>
</organism>
<dbReference type="Pfam" id="PF00069">
    <property type="entry name" value="Pkinase"/>
    <property type="match status" value="1"/>
</dbReference>
<evidence type="ECO:0000256" key="2">
    <source>
        <dbReference type="ARBA" id="ARBA00022741"/>
    </source>
</evidence>
<evidence type="ECO:0000256" key="4">
    <source>
        <dbReference type="SAM" id="MobiDB-lite"/>
    </source>
</evidence>
<dbReference type="InterPro" id="IPR051931">
    <property type="entry name" value="PAK3-like"/>
</dbReference>
<gene>
    <name evidence="7" type="ORF">GCM10009827_075040</name>
</gene>
<dbReference type="PANTHER" id="PTHR45832">
    <property type="entry name" value="SERINE/THREONINE-PROTEIN KINASE SAMKA-RELATED-RELATED"/>
    <property type="match status" value="1"/>
</dbReference>
<feature type="compositionally biased region" description="Basic and acidic residues" evidence="4">
    <location>
        <begin position="370"/>
        <end position="379"/>
    </location>
</feature>
<dbReference type="Proteomes" id="UP001501470">
    <property type="component" value="Unassembled WGS sequence"/>
</dbReference>
<dbReference type="Gene3D" id="1.10.510.10">
    <property type="entry name" value="Transferase(Phosphotransferase) domain 1"/>
    <property type="match status" value="1"/>
</dbReference>
<evidence type="ECO:0000256" key="1">
    <source>
        <dbReference type="ARBA" id="ARBA00008874"/>
    </source>
</evidence>
<dbReference type="PROSITE" id="PS00108">
    <property type="entry name" value="PROTEIN_KINASE_ST"/>
    <property type="match status" value="1"/>
</dbReference>
<name>A0ABP4MKF5_9ACTN</name>
<dbReference type="EMBL" id="BAAAQD010000017">
    <property type="protein sequence ID" value="GAA1544192.1"/>
    <property type="molecule type" value="Genomic_DNA"/>
</dbReference>
<dbReference type="InterPro" id="IPR000719">
    <property type="entry name" value="Prot_kinase_dom"/>
</dbReference>
<dbReference type="PROSITE" id="PS50011">
    <property type="entry name" value="PROTEIN_KINASE_DOM"/>
    <property type="match status" value="1"/>
</dbReference>
<keyword evidence="5" id="KW-1133">Transmembrane helix</keyword>
<comment type="similarity">
    <text evidence="1">Belongs to the protein kinase superfamily. STE Ser/Thr protein kinase family. STE20 subfamily.</text>
</comment>
<keyword evidence="3" id="KW-0067">ATP-binding</keyword>
<feature type="compositionally biased region" description="Low complexity" evidence="4">
    <location>
        <begin position="257"/>
        <end position="279"/>
    </location>
</feature>
<comment type="caution">
    <text evidence="7">The sequence shown here is derived from an EMBL/GenBank/DDBJ whole genome shotgun (WGS) entry which is preliminary data.</text>
</comment>
<evidence type="ECO:0000313" key="8">
    <source>
        <dbReference type="Proteomes" id="UP001501470"/>
    </source>
</evidence>
<dbReference type="PANTHER" id="PTHR45832:SF22">
    <property type="entry name" value="SERINE_THREONINE-PROTEIN KINASE SAMKA-RELATED"/>
    <property type="match status" value="1"/>
</dbReference>
<protein>
    <recommendedName>
        <fullName evidence="6">Protein kinase domain-containing protein</fullName>
    </recommendedName>
</protein>
<evidence type="ECO:0000256" key="5">
    <source>
        <dbReference type="SAM" id="Phobius"/>
    </source>
</evidence>
<feature type="transmembrane region" description="Helical" evidence="5">
    <location>
        <begin position="299"/>
        <end position="322"/>
    </location>
</feature>
<proteinExistence type="inferred from homology"/>
<reference evidence="8" key="1">
    <citation type="journal article" date="2019" name="Int. J. Syst. Evol. Microbiol.">
        <title>The Global Catalogue of Microorganisms (GCM) 10K type strain sequencing project: providing services to taxonomists for standard genome sequencing and annotation.</title>
        <authorList>
            <consortium name="The Broad Institute Genomics Platform"/>
            <consortium name="The Broad Institute Genome Sequencing Center for Infectious Disease"/>
            <person name="Wu L."/>
            <person name="Ma J."/>
        </authorList>
    </citation>
    <scope>NUCLEOTIDE SEQUENCE [LARGE SCALE GENOMIC DNA]</scope>
    <source>
        <strain evidence="8">JCM 15933</strain>
    </source>
</reference>
<dbReference type="CDD" id="cd14014">
    <property type="entry name" value="STKc_PknB_like"/>
    <property type="match status" value="1"/>
</dbReference>
<dbReference type="SUPFAM" id="SSF56112">
    <property type="entry name" value="Protein kinase-like (PK-like)"/>
    <property type="match status" value="1"/>
</dbReference>
<feature type="domain" description="Protein kinase" evidence="6">
    <location>
        <begin position="1"/>
        <end position="238"/>
    </location>
</feature>
<keyword evidence="8" id="KW-1185">Reference proteome</keyword>
<keyword evidence="5" id="KW-0812">Transmembrane</keyword>
<accession>A0ABP4MKF5</accession>
<evidence type="ECO:0000256" key="3">
    <source>
        <dbReference type="ARBA" id="ARBA00022840"/>
    </source>
</evidence>
<feature type="region of interest" description="Disordered" evidence="4">
    <location>
        <begin position="257"/>
        <end position="292"/>
    </location>
</feature>
<dbReference type="SMART" id="SM00220">
    <property type="entry name" value="S_TKc"/>
    <property type="match status" value="1"/>
</dbReference>